<organism evidence="2 3">
    <name type="scientific">Ilex paraguariensis</name>
    <name type="common">yerba mate</name>
    <dbReference type="NCBI Taxonomy" id="185542"/>
    <lineage>
        <taxon>Eukaryota</taxon>
        <taxon>Viridiplantae</taxon>
        <taxon>Streptophyta</taxon>
        <taxon>Embryophyta</taxon>
        <taxon>Tracheophyta</taxon>
        <taxon>Spermatophyta</taxon>
        <taxon>Magnoliopsida</taxon>
        <taxon>eudicotyledons</taxon>
        <taxon>Gunneridae</taxon>
        <taxon>Pentapetalae</taxon>
        <taxon>asterids</taxon>
        <taxon>campanulids</taxon>
        <taxon>Aquifoliales</taxon>
        <taxon>Aquifoliaceae</taxon>
        <taxon>Ilex</taxon>
    </lineage>
</organism>
<dbReference type="PANTHER" id="PTHR33499">
    <property type="entry name" value="OS12G0282400 PROTEIN-RELATED"/>
    <property type="match status" value="1"/>
</dbReference>
<comment type="caution">
    <text evidence="2">The sequence shown here is derived from an EMBL/GenBank/DDBJ whole genome shotgun (WGS) entry which is preliminary data.</text>
</comment>
<proteinExistence type="predicted"/>
<feature type="region of interest" description="Disordered" evidence="1">
    <location>
        <begin position="1"/>
        <end position="45"/>
    </location>
</feature>
<dbReference type="Pfam" id="PF03004">
    <property type="entry name" value="Transposase_24"/>
    <property type="match status" value="1"/>
</dbReference>
<protein>
    <recommendedName>
        <fullName evidence="4">Transposase, Ptta/En/Spm, plant</fullName>
    </recommendedName>
</protein>
<evidence type="ECO:0008006" key="4">
    <source>
        <dbReference type="Google" id="ProtNLM"/>
    </source>
</evidence>
<dbReference type="InterPro" id="IPR004252">
    <property type="entry name" value="Probable_transposase_24"/>
</dbReference>
<feature type="region of interest" description="Disordered" evidence="1">
    <location>
        <begin position="308"/>
        <end position="331"/>
    </location>
</feature>
<dbReference type="AlphaFoldDB" id="A0ABC8RGF3"/>
<name>A0ABC8RGF3_9AQUA</name>
<reference evidence="2 3" key="1">
    <citation type="submission" date="2024-02" db="EMBL/GenBank/DDBJ databases">
        <authorList>
            <person name="Vignale AGUSTIN F."/>
            <person name="Sosa J E."/>
            <person name="Modenutti C."/>
        </authorList>
    </citation>
    <scope>NUCLEOTIDE SEQUENCE [LARGE SCALE GENOMIC DNA]</scope>
</reference>
<evidence type="ECO:0000313" key="2">
    <source>
        <dbReference type="EMBL" id="CAK9144049.1"/>
    </source>
</evidence>
<dbReference type="EMBL" id="CAUOFW020001359">
    <property type="protein sequence ID" value="CAK9144049.1"/>
    <property type="molecule type" value="Genomic_DNA"/>
</dbReference>
<sequence length="411" mass="45844">MAGLGKQGAARRGGGQLSVLLPVSLPSDKQTQTGANGGTLPLAQESHGSMSVNNVPLPEGHVEHNVESSSTRRKRGPTRNIALAKKKQAGEKLNVEMPEELGRIVGLECQPLITELGCIVRKHAPLQVTKWAKIDKADRESLLQMAKESFNLHDGQVKDITFAQMNTQYRNHRHKLHKNYFLPHPTTEVAMQHPPPGVPQEDWNYLCSYFSSDEFKKRSAQNARNRAMQNTPHVTGTKSFARMGVEMTAQTGEVLGPIELYRITHYSNKKHSWEQMVELQSHPVGENEAPVCEEEICSEVLGHKSGYIRGRGHGPKPNRSLSKHHDKSELEAANKRANELEEKLNAQQKDMEVIKATQKATNEILQALMEQMQGATQNATNEILQALMKQMQDERHMSAHAIAPALDPLSW</sequence>
<dbReference type="Proteomes" id="UP001642360">
    <property type="component" value="Unassembled WGS sequence"/>
</dbReference>
<evidence type="ECO:0000256" key="1">
    <source>
        <dbReference type="SAM" id="MobiDB-lite"/>
    </source>
</evidence>
<keyword evidence="3" id="KW-1185">Reference proteome</keyword>
<accession>A0ABC8RGF3</accession>
<dbReference type="PANTHER" id="PTHR33499:SF11">
    <property type="entry name" value="NO APICAL MERISTEM-ASSOCIATED C-TERMINAL DOMAIN-CONTAINING PROTEIN"/>
    <property type="match status" value="1"/>
</dbReference>
<feature type="compositionally biased region" description="Low complexity" evidence="1">
    <location>
        <begin position="1"/>
        <end position="10"/>
    </location>
</feature>
<feature type="compositionally biased region" description="Basic residues" evidence="1">
    <location>
        <begin position="310"/>
        <end position="325"/>
    </location>
</feature>
<gene>
    <name evidence="2" type="ORF">ILEXP_LOCUS11790</name>
</gene>
<evidence type="ECO:0000313" key="3">
    <source>
        <dbReference type="Proteomes" id="UP001642360"/>
    </source>
</evidence>
<feature type="compositionally biased region" description="Low complexity" evidence="1">
    <location>
        <begin position="17"/>
        <end position="27"/>
    </location>
</feature>